<reference evidence="3" key="1">
    <citation type="submission" date="2017-10" db="EMBL/GenBank/DDBJ databases">
        <title>Rapid genome shrinkage in a self-fertile nematode reveals novel sperm competition proteins.</title>
        <authorList>
            <person name="Yin D."/>
            <person name="Schwarz E.M."/>
            <person name="Thomas C.G."/>
            <person name="Felde R.L."/>
            <person name="Korf I.F."/>
            <person name="Cutter A.D."/>
            <person name="Schartner C.M."/>
            <person name="Ralston E.J."/>
            <person name="Meyer B.J."/>
            <person name="Haag E.S."/>
        </authorList>
    </citation>
    <scope>NUCLEOTIDE SEQUENCE [LARGE SCALE GENOMIC DNA]</scope>
    <source>
        <strain evidence="3">JU1422</strain>
    </source>
</reference>
<name>A0A2G5VRJ7_9PELO</name>
<accession>A0A2G5VRJ7</accession>
<proteinExistence type="predicted"/>
<protein>
    <submittedName>
        <fullName evidence="2">Uncharacterized protein</fullName>
    </submittedName>
</protein>
<gene>
    <name evidence="2" type="primary">Cnig_chr_I.g3544</name>
    <name evidence="2" type="ORF">B9Z55_003544</name>
</gene>
<keyword evidence="1" id="KW-1133">Transmembrane helix</keyword>
<keyword evidence="3" id="KW-1185">Reference proteome</keyword>
<comment type="caution">
    <text evidence="2">The sequence shown here is derived from an EMBL/GenBank/DDBJ whole genome shotgun (WGS) entry which is preliminary data.</text>
</comment>
<keyword evidence="1" id="KW-0812">Transmembrane</keyword>
<dbReference type="EMBL" id="PDUG01000001">
    <property type="protein sequence ID" value="PIC54186.1"/>
    <property type="molecule type" value="Genomic_DNA"/>
</dbReference>
<organism evidence="2 3">
    <name type="scientific">Caenorhabditis nigoni</name>
    <dbReference type="NCBI Taxonomy" id="1611254"/>
    <lineage>
        <taxon>Eukaryota</taxon>
        <taxon>Metazoa</taxon>
        <taxon>Ecdysozoa</taxon>
        <taxon>Nematoda</taxon>
        <taxon>Chromadorea</taxon>
        <taxon>Rhabditida</taxon>
        <taxon>Rhabditina</taxon>
        <taxon>Rhabditomorpha</taxon>
        <taxon>Rhabditoidea</taxon>
        <taxon>Rhabditidae</taxon>
        <taxon>Peloderinae</taxon>
        <taxon>Caenorhabditis</taxon>
    </lineage>
</organism>
<keyword evidence="1" id="KW-0472">Membrane</keyword>
<dbReference type="AlphaFoldDB" id="A0A2G5VRJ7"/>
<evidence type="ECO:0000256" key="1">
    <source>
        <dbReference type="SAM" id="Phobius"/>
    </source>
</evidence>
<feature type="transmembrane region" description="Helical" evidence="1">
    <location>
        <begin position="44"/>
        <end position="70"/>
    </location>
</feature>
<evidence type="ECO:0000313" key="3">
    <source>
        <dbReference type="Proteomes" id="UP000230233"/>
    </source>
</evidence>
<dbReference type="Proteomes" id="UP000230233">
    <property type="component" value="Chromosome I"/>
</dbReference>
<sequence>MSLFKTILFPMAFMTSMKSNKSIESIDIEKGDKMASQTKDHSRFWAMVALLVLGGSFIAYVAFLVLLIHFNGLLVAH</sequence>
<evidence type="ECO:0000313" key="2">
    <source>
        <dbReference type="EMBL" id="PIC54186.1"/>
    </source>
</evidence>